<dbReference type="InterPro" id="IPR012337">
    <property type="entry name" value="RNaseH-like_sf"/>
</dbReference>
<dbReference type="CDD" id="cd06222">
    <property type="entry name" value="RNase_H_like"/>
    <property type="match status" value="1"/>
</dbReference>
<dbReference type="InterPro" id="IPR044730">
    <property type="entry name" value="RNase_H-like_dom_plant"/>
</dbReference>
<dbReference type="GO" id="GO:0003676">
    <property type="term" value="F:nucleic acid binding"/>
    <property type="evidence" value="ECO:0007669"/>
    <property type="project" value="InterPro"/>
</dbReference>
<dbReference type="InterPro" id="IPR052929">
    <property type="entry name" value="RNase_H-like_EbsB-rel"/>
</dbReference>
<dbReference type="PANTHER" id="PTHR47074:SF11">
    <property type="entry name" value="REVERSE TRANSCRIPTASE-LIKE PROTEIN"/>
    <property type="match status" value="1"/>
</dbReference>
<proteinExistence type="predicted"/>
<evidence type="ECO:0000313" key="3">
    <source>
        <dbReference type="Proteomes" id="UP001281410"/>
    </source>
</evidence>
<dbReference type="InterPro" id="IPR036397">
    <property type="entry name" value="RNaseH_sf"/>
</dbReference>
<dbReference type="Pfam" id="PF13456">
    <property type="entry name" value="RVT_3"/>
    <property type="match status" value="1"/>
</dbReference>
<comment type="caution">
    <text evidence="2">The sequence shown here is derived from an EMBL/GenBank/DDBJ whole genome shotgun (WGS) entry which is preliminary data.</text>
</comment>
<accession>A0AAE0AB98</accession>
<evidence type="ECO:0000259" key="1">
    <source>
        <dbReference type="Pfam" id="PF13456"/>
    </source>
</evidence>
<gene>
    <name evidence="2" type="ORF">Dsin_015482</name>
</gene>
<dbReference type="PANTHER" id="PTHR47074">
    <property type="entry name" value="BNAC02G40300D PROTEIN"/>
    <property type="match status" value="1"/>
</dbReference>
<dbReference type="InterPro" id="IPR002156">
    <property type="entry name" value="RNaseH_domain"/>
</dbReference>
<organism evidence="2 3">
    <name type="scientific">Dipteronia sinensis</name>
    <dbReference type="NCBI Taxonomy" id="43782"/>
    <lineage>
        <taxon>Eukaryota</taxon>
        <taxon>Viridiplantae</taxon>
        <taxon>Streptophyta</taxon>
        <taxon>Embryophyta</taxon>
        <taxon>Tracheophyta</taxon>
        <taxon>Spermatophyta</taxon>
        <taxon>Magnoliopsida</taxon>
        <taxon>eudicotyledons</taxon>
        <taxon>Gunneridae</taxon>
        <taxon>Pentapetalae</taxon>
        <taxon>rosids</taxon>
        <taxon>malvids</taxon>
        <taxon>Sapindales</taxon>
        <taxon>Sapindaceae</taxon>
        <taxon>Hippocastanoideae</taxon>
        <taxon>Acereae</taxon>
        <taxon>Dipteronia</taxon>
    </lineage>
</organism>
<feature type="domain" description="RNase H type-1" evidence="1">
    <location>
        <begin position="139"/>
        <end position="220"/>
    </location>
</feature>
<keyword evidence="3" id="KW-1185">Reference proteome</keyword>
<protein>
    <recommendedName>
        <fullName evidence="1">RNase H type-1 domain-containing protein</fullName>
    </recommendedName>
</protein>
<dbReference type="Proteomes" id="UP001281410">
    <property type="component" value="Unassembled WGS sequence"/>
</dbReference>
<reference evidence="2" key="1">
    <citation type="journal article" date="2023" name="Plant J.">
        <title>Genome sequences and population genomics provide insights into the demographic history, inbreeding, and mutation load of two 'living fossil' tree species of Dipteronia.</title>
        <authorList>
            <person name="Feng Y."/>
            <person name="Comes H.P."/>
            <person name="Chen J."/>
            <person name="Zhu S."/>
            <person name="Lu R."/>
            <person name="Zhang X."/>
            <person name="Li P."/>
            <person name="Qiu J."/>
            <person name="Olsen K.M."/>
            <person name="Qiu Y."/>
        </authorList>
    </citation>
    <scope>NUCLEOTIDE SEQUENCE</scope>
    <source>
        <strain evidence="2">NBL</strain>
    </source>
</reference>
<evidence type="ECO:0000313" key="2">
    <source>
        <dbReference type="EMBL" id="KAK3210776.1"/>
    </source>
</evidence>
<sequence>MLNLCRRGIPVNYICLLCASKDESSWHALWGCLRLEDITRELLLAKPWASGGGTQFYDFIYHCFENLDKAHLGLHCVMLWKNWFNMNQKVKGFKNTAVVDDVVGWSKSYILGFLIVIGLASLETTIERNCCVEATESGSQSAVATYSLMVAEAEAILRGLQFAHDTGLLPVIIESDAVVIVKWINEESYYDSDVGLVLEEIQTLSNFLGYVVVQYVPRKAS</sequence>
<name>A0AAE0AB98_9ROSI</name>
<dbReference type="Gene3D" id="3.30.420.10">
    <property type="entry name" value="Ribonuclease H-like superfamily/Ribonuclease H"/>
    <property type="match status" value="1"/>
</dbReference>
<dbReference type="AlphaFoldDB" id="A0AAE0AB98"/>
<dbReference type="SUPFAM" id="SSF53098">
    <property type="entry name" value="Ribonuclease H-like"/>
    <property type="match status" value="1"/>
</dbReference>
<dbReference type="GO" id="GO:0004523">
    <property type="term" value="F:RNA-DNA hybrid ribonuclease activity"/>
    <property type="evidence" value="ECO:0007669"/>
    <property type="project" value="InterPro"/>
</dbReference>
<dbReference type="EMBL" id="JANJYJ010000005">
    <property type="protein sequence ID" value="KAK3210776.1"/>
    <property type="molecule type" value="Genomic_DNA"/>
</dbReference>